<comment type="caution">
    <text evidence="2">The sequence shown here is derived from an EMBL/GenBank/DDBJ whole genome shotgun (WGS) entry which is preliminary data.</text>
</comment>
<organism evidence="2 3">
    <name type="scientific">Cryobacterium tagatosivorans</name>
    <dbReference type="NCBI Taxonomy" id="1259199"/>
    <lineage>
        <taxon>Bacteria</taxon>
        <taxon>Bacillati</taxon>
        <taxon>Actinomycetota</taxon>
        <taxon>Actinomycetes</taxon>
        <taxon>Micrococcales</taxon>
        <taxon>Microbacteriaceae</taxon>
        <taxon>Cryobacterium</taxon>
    </lineage>
</organism>
<feature type="transmembrane region" description="Helical" evidence="1">
    <location>
        <begin position="257"/>
        <end position="276"/>
    </location>
</feature>
<feature type="transmembrane region" description="Helical" evidence="1">
    <location>
        <begin position="73"/>
        <end position="94"/>
    </location>
</feature>
<name>A0A4R8UHH9_9MICO</name>
<protein>
    <submittedName>
        <fullName evidence="2">Uncharacterized protein</fullName>
    </submittedName>
</protein>
<accession>A0A4R8UHH9</accession>
<sequence>MTDAMEQRYRRALRWYPRKWREEQGDVVISTLLAVADGEDRTTTRLPELLNLVATGIATRVGRVVPARARDRISTVALGSGAVLAVVFLIVHTWSPWADLSIDIADAFPTFGPFANPGVLLYGIWVVGLVFGLLAWNRALQYTMIAAAIVPMTLRLVNHLQGDTWPGPATTTLGFFLLLAFCVLAGTPASPSRIAVIAAVTLAAAYIVYAMNGVPEAHYVDDRYFWSGMAWSYGVVLMIFVGLMAAIFLGIARQRELALLVLGALVPWAIIAYAGAFRSDAWNTLGVTCLVIVAAGIALAGRLAIRRSRQGPPPENAKVNARPGATVWNSTNW</sequence>
<feature type="transmembrane region" description="Helical" evidence="1">
    <location>
        <begin position="282"/>
        <end position="305"/>
    </location>
</feature>
<dbReference type="EMBL" id="SOEZ01000038">
    <property type="protein sequence ID" value="TFB51977.1"/>
    <property type="molecule type" value="Genomic_DNA"/>
</dbReference>
<evidence type="ECO:0000313" key="2">
    <source>
        <dbReference type="EMBL" id="TFB51977.1"/>
    </source>
</evidence>
<dbReference type="Proteomes" id="UP000297866">
    <property type="component" value="Unassembled WGS sequence"/>
</dbReference>
<feature type="transmembrane region" description="Helical" evidence="1">
    <location>
        <begin position="231"/>
        <end position="250"/>
    </location>
</feature>
<reference evidence="2 3" key="1">
    <citation type="submission" date="2019-03" db="EMBL/GenBank/DDBJ databases">
        <title>Genomics of glacier-inhabiting Cryobacterium strains.</title>
        <authorList>
            <person name="Liu Q."/>
            <person name="Xin Y.-H."/>
        </authorList>
    </citation>
    <scope>NUCLEOTIDE SEQUENCE [LARGE SCALE GENOMIC DNA]</scope>
    <source>
        <strain evidence="2 3">Sr47</strain>
    </source>
</reference>
<evidence type="ECO:0000313" key="3">
    <source>
        <dbReference type="Proteomes" id="UP000297866"/>
    </source>
</evidence>
<keyword evidence="3" id="KW-1185">Reference proteome</keyword>
<feature type="transmembrane region" description="Helical" evidence="1">
    <location>
        <begin position="139"/>
        <end position="157"/>
    </location>
</feature>
<keyword evidence="1" id="KW-1133">Transmembrane helix</keyword>
<keyword evidence="1" id="KW-0812">Transmembrane</keyword>
<dbReference type="OrthoDB" id="3268054at2"/>
<dbReference type="RefSeq" id="WP_134489605.1">
    <property type="nucleotide sequence ID" value="NZ_SOEZ01000038.1"/>
</dbReference>
<keyword evidence="1" id="KW-0472">Membrane</keyword>
<evidence type="ECO:0000256" key="1">
    <source>
        <dbReference type="SAM" id="Phobius"/>
    </source>
</evidence>
<feature type="transmembrane region" description="Helical" evidence="1">
    <location>
        <begin position="114"/>
        <end position="134"/>
    </location>
</feature>
<proteinExistence type="predicted"/>
<feature type="transmembrane region" description="Helical" evidence="1">
    <location>
        <begin position="169"/>
        <end position="187"/>
    </location>
</feature>
<gene>
    <name evidence="2" type="ORF">E3O23_07275</name>
</gene>
<feature type="transmembrane region" description="Helical" evidence="1">
    <location>
        <begin position="194"/>
        <end position="211"/>
    </location>
</feature>
<dbReference type="AlphaFoldDB" id="A0A4R8UHH9"/>